<name>A0A8C4E3X8_DICLA</name>
<accession>A0A8C4E3X8</accession>
<dbReference type="AlphaFoldDB" id="A0A8C4E3X8"/>
<keyword evidence="3" id="KW-1185">Reference proteome</keyword>
<dbReference type="Ensembl" id="ENSDLAT00005014619.2">
    <property type="protein sequence ID" value="ENSDLAP00005013391.2"/>
    <property type="gene ID" value="ENSDLAG00005006795.2"/>
</dbReference>
<accession>A0A8C4E4S5</accession>
<protein>
    <submittedName>
        <fullName evidence="2">Uncharacterized protein</fullName>
    </submittedName>
</protein>
<dbReference type="Ensembl" id="ENSDLAT00005014614.2">
    <property type="protein sequence ID" value="ENSDLAP00005013386.2"/>
    <property type="gene ID" value="ENSDLAG00005006795.2"/>
</dbReference>
<organism evidence="2 3">
    <name type="scientific">Dicentrarchus labrax</name>
    <name type="common">European seabass</name>
    <name type="synonym">Morone labrax</name>
    <dbReference type="NCBI Taxonomy" id="13489"/>
    <lineage>
        <taxon>Eukaryota</taxon>
        <taxon>Metazoa</taxon>
        <taxon>Chordata</taxon>
        <taxon>Craniata</taxon>
        <taxon>Vertebrata</taxon>
        <taxon>Euteleostomi</taxon>
        <taxon>Actinopterygii</taxon>
        <taxon>Neopterygii</taxon>
        <taxon>Teleostei</taxon>
        <taxon>Neoteleostei</taxon>
        <taxon>Acanthomorphata</taxon>
        <taxon>Eupercaria</taxon>
        <taxon>Moronidae</taxon>
        <taxon>Dicentrarchus</taxon>
    </lineage>
</organism>
<sequence length="163" mass="18355">MKSLDNQFNGYFILKYCTGFCNWLSSCVNNNNFKIIFGSGIRVLVLSQNEYAPSYYEVGNKTACLATGFSRYNATKSHPDNLFSDKTMNATLISGDSLYNQVVLLSDEGKCEPEGTQAENCEDTLEPDPMVNLMALIILGLRLLFLKTIVFNVLMTFRLWISQ</sequence>
<reference evidence="2" key="1">
    <citation type="submission" date="2025-05" db="UniProtKB">
        <authorList>
            <consortium name="Ensembl"/>
        </authorList>
    </citation>
    <scope>IDENTIFICATION</scope>
</reference>
<evidence type="ECO:0000313" key="3">
    <source>
        <dbReference type="Proteomes" id="UP000694389"/>
    </source>
</evidence>
<dbReference type="GeneTree" id="ENSGT00940000171785"/>
<evidence type="ECO:0000256" key="1">
    <source>
        <dbReference type="SAM" id="Phobius"/>
    </source>
</evidence>
<keyword evidence="1" id="KW-1133">Transmembrane helix</keyword>
<keyword evidence="1" id="KW-0472">Membrane</keyword>
<dbReference type="PROSITE" id="PS51257">
    <property type="entry name" value="PROKAR_LIPOPROTEIN"/>
    <property type="match status" value="1"/>
</dbReference>
<proteinExistence type="predicted"/>
<feature type="transmembrane region" description="Helical" evidence="1">
    <location>
        <begin position="133"/>
        <end position="161"/>
    </location>
</feature>
<evidence type="ECO:0000313" key="2">
    <source>
        <dbReference type="Ensembl" id="ENSDLAP00005013386.2"/>
    </source>
</evidence>
<dbReference type="Proteomes" id="UP000694389">
    <property type="component" value="Unassembled WGS sequence"/>
</dbReference>
<keyword evidence="1" id="KW-0812">Transmembrane</keyword>